<organism evidence="1 2">
    <name type="scientific">Aeoliella straminimaris</name>
    <dbReference type="NCBI Taxonomy" id="2954799"/>
    <lineage>
        <taxon>Bacteria</taxon>
        <taxon>Pseudomonadati</taxon>
        <taxon>Planctomycetota</taxon>
        <taxon>Planctomycetia</taxon>
        <taxon>Pirellulales</taxon>
        <taxon>Lacipirellulaceae</taxon>
        <taxon>Aeoliella</taxon>
    </lineage>
</organism>
<gene>
    <name evidence="1" type="ORF">NG895_14445</name>
</gene>
<dbReference type="EMBL" id="JAMXLR010000051">
    <property type="protein sequence ID" value="MCO6045107.1"/>
    <property type="molecule type" value="Genomic_DNA"/>
</dbReference>
<proteinExistence type="predicted"/>
<protein>
    <submittedName>
        <fullName evidence="1">Uncharacterized protein</fullName>
    </submittedName>
</protein>
<reference evidence="1" key="1">
    <citation type="submission" date="2022-06" db="EMBL/GenBank/DDBJ databases">
        <title>Aeoliella straminimaris, a novel planctomycete from sediments.</title>
        <authorList>
            <person name="Vitorino I.R."/>
            <person name="Lage O.M."/>
        </authorList>
    </citation>
    <scope>NUCLEOTIDE SEQUENCE</scope>
    <source>
        <strain evidence="1">ICT_H6.2</strain>
    </source>
</reference>
<evidence type="ECO:0000313" key="2">
    <source>
        <dbReference type="Proteomes" id="UP001155241"/>
    </source>
</evidence>
<dbReference type="Proteomes" id="UP001155241">
    <property type="component" value="Unassembled WGS sequence"/>
</dbReference>
<evidence type="ECO:0000313" key="1">
    <source>
        <dbReference type="EMBL" id="MCO6045107.1"/>
    </source>
</evidence>
<keyword evidence="2" id="KW-1185">Reference proteome</keyword>
<comment type="caution">
    <text evidence="1">The sequence shown here is derived from an EMBL/GenBank/DDBJ whole genome shotgun (WGS) entry which is preliminary data.</text>
</comment>
<dbReference type="RefSeq" id="WP_252853218.1">
    <property type="nucleotide sequence ID" value="NZ_JAMXLR010000051.1"/>
</dbReference>
<sequence length="73" mass="7624">MNRLLLVCAAMFIVASTTGCGCLGILRPRTQTVAMPAVQCAPACQPCCPTYNNSCDSCGGYSGEIYSEPTIAQ</sequence>
<name>A0A9X2F9X2_9BACT</name>
<dbReference type="PROSITE" id="PS51257">
    <property type="entry name" value="PROKAR_LIPOPROTEIN"/>
    <property type="match status" value="1"/>
</dbReference>
<dbReference type="AlphaFoldDB" id="A0A9X2F9X2"/>
<accession>A0A9X2F9X2</accession>